<feature type="domain" description="Alpha/beta hydrolase fold-3" evidence="3">
    <location>
        <begin position="94"/>
        <end position="299"/>
    </location>
</feature>
<dbReference type="InterPro" id="IPR002168">
    <property type="entry name" value="Lipase_GDXG_HIS_AS"/>
</dbReference>
<dbReference type="InterPro" id="IPR029058">
    <property type="entry name" value="AB_hydrolase_fold"/>
</dbReference>
<sequence>MSISPSSPQHATLSPIDDEIALFLTRMRKGWAQYPSLSSVSPEEARRIAEIVREPFRQGGPVMAKTQDLSIPTRHGAMRARLYDPGLPDDAPVLVYLHGGGFVLFSIDTHDRLMREYAHAAKVKVLGLDYYRSPEHKYPVAIDQVEDALGWLKLASIGIDPSRLALGGDSAGGNLSLATAIRMRDKGDGAAIKGLLFNYAGFATECSDEAEALHGGPGSVMDREEVNFYFRNYTRTPEDLTNPEIYLLKAELHGLPPAFLVVPDRDIIAADSFEMVERLRGAGNVADSKVYKGATHSFLEAMSMSRLAREAIADGARFISRVLGRAGA</sequence>
<evidence type="ECO:0000256" key="2">
    <source>
        <dbReference type="ARBA" id="ARBA00022801"/>
    </source>
</evidence>
<dbReference type="PANTHER" id="PTHR48081:SF8">
    <property type="entry name" value="ALPHA_BETA HYDROLASE FOLD-3 DOMAIN-CONTAINING PROTEIN-RELATED"/>
    <property type="match status" value="1"/>
</dbReference>
<comment type="caution">
    <text evidence="4">The sequence shown here is derived from an EMBL/GenBank/DDBJ whole genome shotgun (WGS) entry which is preliminary data.</text>
</comment>
<dbReference type="AlphaFoldDB" id="A0A6L9UHU0"/>
<dbReference type="GO" id="GO:0016787">
    <property type="term" value="F:hydrolase activity"/>
    <property type="evidence" value="ECO:0007669"/>
    <property type="project" value="UniProtKB-KW"/>
</dbReference>
<organism evidence="4 5">
    <name type="scientific">Rhizobium lusitanum</name>
    <dbReference type="NCBI Taxonomy" id="293958"/>
    <lineage>
        <taxon>Bacteria</taxon>
        <taxon>Pseudomonadati</taxon>
        <taxon>Pseudomonadota</taxon>
        <taxon>Alphaproteobacteria</taxon>
        <taxon>Hyphomicrobiales</taxon>
        <taxon>Rhizobiaceae</taxon>
        <taxon>Rhizobium/Agrobacterium group</taxon>
        <taxon>Rhizobium</taxon>
    </lineage>
</organism>
<dbReference type="SUPFAM" id="SSF53474">
    <property type="entry name" value="alpha/beta-Hydrolases"/>
    <property type="match status" value="1"/>
</dbReference>
<protein>
    <submittedName>
        <fullName evidence="4">Alpha/beta hydrolase fold domain-containing protein</fullName>
    </submittedName>
</protein>
<evidence type="ECO:0000256" key="1">
    <source>
        <dbReference type="ARBA" id="ARBA00010515"/>
    </source>
</evidence>
<gene>
    <name evidence="4" type="ORF">GR212_31770</name>
</gene>
<evidence type="ECO:0000313" key="4">
    <source>
        <dbReference type="EMBL" id="NEI74138.1"/>
    </source>
</evidence>
<dbReference type="PROSITE" id="PS01173">
    <property type="entry name" value="LIPASE_GDXG_HIS"/>
    <property type="match status" value="1"/>
</dbReference>
<reference evidence="4 5" key="1">
    <citation type="submission" date="2019-12" db="EMBL/GenBank/DDBJ databases">
        <title>Rhizobium genotypes associated with high levels of biological nitrogen fixation by grain legumes in a temperate-maritime cropping system.</title>
        <authorList>
            <person name="Maluk M."/>
            <person name="Francesc Ferrando Molina F."/>
            <person name="Lopez Del Egido L."/>
            <person name="Lafos M."/>
            <person name="Langarica-Fuentes A."/>
            <person name="Gebre Yohannes G."/>
            <person name="Young M.W."/>
            <person name="Martin P."/>
            <person name="Gantlett R."/>
            <person name="Kenicer G."/>
            <person name="Hawes C."/>
            <person name="Begg G.S."/>
            <person name="Quilliam R.S."/>
            <person name="Squire G.R."/>
            <person name="Poole P.S."/>
            <person name="Young P.W."/>
            <person name="Iannetta P.M."/>
            <person name="James E.K."/>
        </authorList>
    </citation>
    <scope>NUCLEOTIDE SEQUENCE [LARGE SCALE GENOMIC DNA]</scope>
    <source>
        <strain evidence="4 5">JHI1118</strain>
    </source>
</reference>
<dbReference type="PANTHER" id="PTHR48081">
    <property type="entry name" value="AB HYDROLASE SUPERFAMILY PROTEIN C4A8.06C"/>
    <property type="match status" value="1"/>
</dbReference>
<evidence type="ECO:0000313" key="5">
    <source>
        <dbReference type="Proteomes" id="UP000483035"/>
    </source>
</evidence>
<dbReference type="Pfam" id="PF07859">
    <property type="entry name" value="Abhydrolase_3"/>
    <property type="match status" value="1"/>
</dbReference>
<keyword evidence="2 4" id="KW-0378">Hydrolase</keyword>
<dbReference type="Gene3D" id="3.40.50.1820">
    <property type="entry name" value="alpha/beta hydrolase"/>
    <property type="match status" value="1"/>
</dbReference>
<proteinExistence type="inferred from homology"/>
<dbReference type="RefSeq" id="WP_163993112.1">
    <property type="nucleotide sequence ID" value="NZ_WUEY01000026.1"/>
</dbReference>
<accession>A0A6L9UHU0</accession>
<dbReference type="Proteomes" id="UP000483035">
    <property type="component" value="Unassembled WGS sequence"/>
</dbReference>
<name>A0A6L9UHU0_9HYPH</name>
<evidence type="ECO:0000259" key="3">
    <source>
        <dbReference type="Pfam" id="PF07859"/>
    </source>
</evidence>
<dbReference type="InterPro" id="IPR050300">
    <property type="entry name" value="GDXG_lipolytic_enzyme"/>
</dbReference>
<dbReference type="InterPro" id="IPR013094">
    <property type="entry name" value="AB_hydrolase_3"/>
</dbReference>
<comment type="similarity">
    <text evidence="1">Belongs to the 'GDXG' lipolytic enzyme family.</text>
</comment>
<dbReference type="EMBL" id="WUEY01000026">
    <property type="protein sequence ID" value="NEI74138.1"/>
    <property type="molecule type" value="Genomic_DNA"/>
</dbReference>